<dbReference type="InterPro" id="IPR002575">
    <property type="entry name" value="Aminoglycoside_PTrfase"/>
</dbReference>
<sequence>MAGLLRETTGAVVSPDDIRTIASGASGRAVMRWHDGARPYLGIFWTADRADNNSFLPAARHLLASGVRVPRVLAEKCLGVGVGVCLVDDLGDDSLLSAKEADWEVVRSRYRAAFREVLALHASGAPASWELQPAFDEGLYLWEQGYFAEFYLGRHLGRDAAAFCLLPAMRDMAVHLAEYPRCPVHRDCQSQNILFRDGCAWLIDFQGMRLGLPEYDVASLVYDPYMGLAAARRAVLLRDWEDVSGSPLDRDRLAGCALQRIMQAMGAFANIGHNQGRAWYLEQIPPALEALRQVCAMEGVSPWVQRVFSCLRSEKVL</sequence>
<gene>
    <name evidence="2" type="ORF">PYTT_1879</name>
</gene>
<dbReference type="SUPFAM" id="SSF56112">
    <property type="entry name" value="Protein kinase-like (PK-like)"/>
    <property type="match status" value="1"/>
</dbReference>
<keyword evidence="2" id="KW-0808">Transferase</keyword>
<dbReference type="AlphaFoldDB" id="A0A1H6M4H0"/>
<feature type="domain" description="Aminoglycoside phosphotransferase" evidence="1">
    <location>
        <begin position="17"/>
        <end position="248"/>
    </location>
</feature>
<name>A0A1H6M4H0_9BACT</name>
<reference evidence="3" key="1">
    <citation type="submission" date="2016-09" db="EMBL/GenBank/DDBJ databases">
        <authorList>
            <person name="Koehorst J."/>
        </authorList>
    </citation>
    <scope>NUCLEOTIDE SEQUENCE [LARGE SCALE GENOMIC DNA]</scope>
</reference>
<proteinExistence type="predicted"/>
<keyword evidence="3" id="KW-1185">Reference proteome</keyword>
<organism evidence="2 3">
    <name type="scientific">Akkermansia glycaniphila</name>
    <dbReference type="NCBI Taxonomy" id="1679444"/>
    <lineage>
        <taxon>Bacteria</taxon>
        <taxon>Pseudomonadati</taxon>
        <taxon>Verrucomicrobiota</taxon>
        <taxon>Verrucomicrobiia</taxon>
        <taxon>Verrucomicrobiales</taxon>
        <taxon>Akkermansiaceae</taxon>
        <taxon>Akkermansia</taxon>
    </lineage>
</organism>
<protein>
    <submittedName>
        <fullName evidence="2">Aminoglycoside phosphotransferase</fullName>
    </submittedName>
</protein>
<dbReference type="KEGG" id="agl:PYTT_1879"/>
<evidence type="ECO:0000313" key="2">
    <source>
        <dbReference type="EMBL" id="SEH93754.1"/>
    </source>
</evidence>
<dbReference type="OrthoDB" id="9809275at2"/>
<dbReference type="Gene3D" id="3.90.1200.10">
    <property type="match status" value="1"/>
</dbReference>
<dbReference type="InterPro" id="IPR011009">
    <property type="entry name" value="Kinase-like_dom_sf"/>
</dbReference>
<dbReference type="Proteomes" id="UP000176204">
    <property type="component" value="Chromosome I"/>
</dbReference>
<evidence type="ECO:0000259" key="1">
    <source>
        <dbReference type="Pfam" id="PF01636"/>
    </source>
</evidence>
<dbReference type="Pfam" id="PF01636">
    <property type="entry name" value="APH"/>
    <property type="match status" value="1"/>
</dbReference>
<dbReference type="EMBL" id="LT629973">
    <property type="protein sequence ID" value="SEH93754.1"/>
    <property type="molecule type" value="Genomic_DNA"/>
</dbReference>
<accession>A0A1H6M4H0</accession>
<dbReference type="STRING" id="1679444.PYTT_1879"/>
<dbReference type="RefSeq" id="WP_067777840.1">
    <property type="nucleotide sequence ID" value="NZ_JACVVN010000012.1"/>
</dbReference>
<evidence type="ECO:0000313" key="3">
    <source>
        <dbReference type="Proteomes" id="UP000176204"/>
    </source>
</evidence>
<dbReference type="GO" id="GO:0016740">
    <property type="term" value="F:transferase activity"/>
    <property type="evidence" value="ECO:0007669"/>
    <property type="project" value="UniProtKB-KW"/>
</dbReference>